<reference evidence="2 3" key="1">
    <citation type="journal article" date="2012" name="BMC Genomics">
        <title>Comparative genomic analysis of the genus Staphylococcus including Staphylococcus aureus and its newly described sister species Staphylococcus simiae.</title>
        <authorList>
            <person name="Suzuki H."/>
            <person name="Lefebure T."/>
            <person name="Pavinski Bitar P."/>
            <person name="Stanhope M.J."/>
        </authorList>
    </citation>
    <scope>NUCLEOTIDE SEQUENCE [LARGE SCALE GENOMIC DNA]</scope>
    <source>
        <strain evidence="2 3">CCM 7213</strain>
    </source>
</reference>
<keyword evidence="1" id="KW-0472">Membrane</keyword>
<dbReference type="EMBL" id="AEUN01000386">
    <property type="protein sequence ID" value="EHJ08126.1"/>
    <property type="molecule type" value="Genomic_DNA"/>
</dbReference>
<dbReference type="OrthoDB" id="2413616at2"/>
<evidence type="ECO:0000313" key="3">
    <source>
        <dbReference type="Proteomes" id="UP000005413"/>
    </source>
</evidence>
<keyword evidence="1" id="KW-0812">Transmembrane</keyword>
<feature type="transmembrane region" description="Helical" evidence="1">
    <location>
        <begin position="34"/>
        <end position="58"/>
    </location>
</feature>
<accession>G5JI59</accession>
<feature type="transmembrane region" description="Helical" evidence="1">
    <location>
        <begin position="12"/>
        <end position="28"/>
    </location>
</feature>
<proteinExistence type="predicted"/>
<keyword evidence="3" id="KW-1185">Reference proteome</keyword>
<sequence>MFKEILSRGIKMSLLFAAAFFIINYFGMTKPDIYVLAGKTVIATLVFLILYIILFLLLNSPERKIKFGTTLPIAILLGIIIGKLFFTIQLGVIAGLILGILAGFIWEFISGRNGED</sequence>
<evidence type="ECO:0000256" key="1">
    <source>
        <dbReference type="SAM" id="Phobius"/>
    </source>
</evidence>
<name>G5JI59_9STAP</name>
<dbReference type="RefSeq" id="WP_002463509.1">
    <property type="nucleotide sequence ID" value="NZ_AEUN01000386.1"/>
</dbReference>
<organism evidence="2 3">
    <name type="scientific">Staphylococcus simiae CCM 7213 = CCUG 51256</name>
    <dbReference type="NCBI Taxonomy" id="911238"/>
    <lineage>
        <taxon>Bacteria</taxon>
        <taxon>Bacillati</taxon>
        <taxon>Bacillota</taxon>
        <taxon>Bacilli</taxon>
        <taxon>Bacillales</taxon>
        <taxon>Staphylococcaceae</taxon>
        <taxon>Staphylococcus</taxon>
    </lineage>
</organism>
<feature type="transmembrane region" description="Helical" evidence="1">
    <location>
        <begin position="92"/>
        <end position="109"/>
    </location>
</feature>
<comment type="caution">
    <text evidence="2">The sequence shown here is derived from an EMBL/GenBank/DDBJ whole genome shotgun (WGS) entry which is preliminary data.</text>
</comment>
<dbReference type="Proteomes" id="UP000005413">
    <property type="component" value="Unassembled WGS sequence"/>
</dbReference>
<evidence type="ECO:0000313" key="2">
    <source>
        <dbReference type="EMBL" id="EHJ08126.1"/>
    </source>
</evidence>
<dbReference type="AlphaFoldDB" id="G5JI59"/>
<keyword evidence="1" id="KW-1133">Transmembrane helix</keyword>
<protein>
    <submittedName>
        <fullName evidence="2">Uncharacterized protein</fullName>
    </submittedName>
</protein>
<dbReference type="PATRIC" id="fig|911238.3.peg.961"/>
<gene>
    <name evidence="2" type="ORF">SS7213T_05722</name>
</gene>
<feature type="transmembrane region" description="Helical" evidence="1">
    <location>
        <begin position="65"/>
        <end position="86"/>
    </location>
</feature>